<evidence type="ECO:0000313" key="1">
    <source>
        <dbReference type="EMBL" id="PPQ81389.1"/>
    </source>
</evidence>
<sequence>MSSAPVLGTTHIAAALSFLRPLELFHTHKQKLIISNAGQAVIFKTAPPPSSQRLTLLLLANYHPQTPLPLSPTLTLININIPPHHTHKN</sequence>
<gene>
    <name evidence="1" type="ORF">CVT25_015910</name>
</gene>
<dbReference type="Proteomes" id="UP000283269">
    <property type="component" value="Unassembled WGS sequence"/>
</dbReference>
<dbReference type="AlphaFoldDB" id="A0A409WSD7"/>
<dbReference type="EMBL" id="NHYD01003260">
    <property type="protein sequence ID" value="PPQ81389.1"/>
    <property type="molecule type" value="Genomic_DNA"/>
</dbReference>
<name>A0A409WSD7_PSICY</name>
<protein>
    <submittedName>
        <fullName evidence="1">Uncharacterized protein</fullName>
    </submittedName>
</protein>
<dbReference type="InParanoid" id="A0A409WSD7"/>
<proteinExistence type="predicted"/>
<accession>A0A409WSD7</accession>
<evidence type="ECO:0000313" key="2">
    <source>
        <dbReference type="Proteomes" id="UP000283269"/>
    </source>
</evidence>
<organism evidence="1 2">
    <name type="scientific">Psilocybe cyanescens</name>
    <dbReference type="NCBI Taxonomy" id="93625"/>
    <lineage>
        <taxon>Eukaryota</taxon>
        <taxon>Fungi</taxon>
        <taxon>Dikarya</taxon>
        <taxon>Basidiomycota</taxon>
        <taxon>Agaricomycotina</taxon>
        <taxon>Agaricomycetes</taxon>
        <taxon>Agaricomycetidae</taxon>
        <taxon>Agaricales</taxon>
        <taxon>Agaricineae</taxon>
        <taxon>Strophariaceae</taxon>
        <taxon>Psilocybe</taxon>
    </lineage>
</organism>
<reference evidence="1 2" key="1">
    <citation type="journal article" date="2018" name="Evol. Lett.">
        <title>Horizontal gene cluster transfer increased hallucinogenic mushroom diversity.</title>
        <authorList>
            <person name="Reynolds H.T."/>
            <person name="Vijayakumar V."/>
            <person name="Gluck-Thaler E."/>
            <person name="Korotkin H.B."/>
            <person name="Matheny P.B."/>
            <person name="Slot J.C."/>
        </authorList>
    </citation>
    <scope>NUCLEOTIDE SEQUENCE [LARGE SCALE GENOMIC DNA]</scope>
    <source>
        <strain evidence="1 2">2631</strain>
    </source>
</reference>
<comment type="caution">
    <text evidence="1">The sequence shown here is derived from an EMBL/GenBank/DDBJ whole genome shotgun (WGS) entry which is preliminary data.</text>
</comment>
<keyword evidence="2" id="KW-1185">Reference proteome</keyword>